<dbReference type="InterPro" id="IPR050963">
    <property type="entry name" value="Sirohydro_Cobaltochel/CbiX"/>
</dbReference>
<dbReference type="GO" id="GO:0046872">
    <property type="term" value="F:metal ion binding"/>
    <property type="evidence" value="ECO:0007669"/>
    <property type="project" value="UniProtKB-KW"/>
</dbReference>
<reference evidence="4 5" key="1">
    <citation type="submission" date="2019-04" db="EMBL/GenBank/DDBJ databases">
        <title>Draft genome sequences for three unisolated Alnus-infective Frankia Sp+ strains, AgTrS, AiOr and AvVan, the first sequenced Frankia strains able to sporulate in-planta.</title>
        <authorList>
            <person name="Bethencourt L."/>
            <person name="Vautrin F."/>
            <person name="Taib N."/>
            <person name="Dubost A."/>
            <person name="Castro-Garcia L."/>
            <person name="Imbaud O."/>
            <person name="Abrouk D."/>
            <person name="Fournier P."/>
            <person name="Briolay J."/>
            <person name="Nguyen A."/>
            <person name="Normand P."/>
            <person name="Fernandez M.P."/>
            <person name="Brochier-Armanet C."/>
            <person name="Herrera-Belaroussi A."/>
        </authorList>
    </citation>
    <scope>NUCLEOTIDE SEQUENCE [LARGE SCALE GENOMIC DNA]</scope>
    <source>
        <strain evidence="4 5">AvVan</strain>
    </source>
</reference>
<dbReference type="AlphaFoldDB" id="A0A4S5ES19"/>
<dbReference type="SUPFAM" id="SSF53800">
    <property type="entry name" value="Chelatase"/>
    <property type="match status" value="1"/>
</dbReference>
<organism evidence="4 5">
    <name type="scientific">Candidatus Frankia alpina</name>
    <dbReference type="NCBI Taxonomy" id="2699483"/>
    <lineage>
        <taxon>Bacteria</taxon>
        <taxon>Bacillati</taxon>
        <taxon>Actinomycetota</taxon>
        <taxon>Actinomycetes</taxon>
        <taxon>Frankiales</taxon>
        <taxon>Frankiaceae</taxon>
        <taxon>Frankia</taxon>
    </lineage>
</organism>
<dbReference type="Proteomes" id="UP000305282">
    <property type="component" value="Unassembled WGS sequence"/>
</dbReference>
<dbReference type="InterPro" id="IPR002762">
    <property type="entry name" value="CbiX-like"/>
</dbReference>
<dbReference type="GO" id="GO:0016829">
    <property type="term" value="F:lyase activity"/>
    <property type="evidence" value="ECO:0007669"/>
    <property type="project" value="UniProtKB-KW"/>
</dbReference>
<keyword evidence="5" id="KW-1185">Reference proteome</keyword>
<name>A0A4S5ES19_9ACTN</name>
<sequence>MRGLLVIGHGSRRDEANATVRELARRLATEPRQDDDGCAGRPPHSTALPSLAGPAGPRPWGAVEAAFLEVSRPDIGEGYANLAGAGCTEIVVYPFFLFGGNHTRRDLPAALDEARERHPTTRWILSEPLGLHACVVEAVRARLDDTLRELVDAAKHPTS</sequence>
<keyword evidence="1" id="KW-0479">Metal-binding</keyword>
<keyword evidence="2" id="KW-0456">Lyase</keyword>
<accession>A0A4S5ES19</accession>
<dbReference type="Gene3D" id="3.40.50.1400">
    <property type="match status" value="1"/>
</dbReference>
<dbReference type="PANTHER" id="PTHR33542:SF3">
    <property type="entry name" value="SIROHYDROCHLORIN FERROCHELATASE, CHLOROPLASTIC"/>
    <property type="match status" value="1"/>
</dbReference>
<dbReference type="Pfam" id="PF01903">
    <property type="entry name" value="CbiX"/>
    <property type="match status" value="1"/>
</dbReference>
<gene>
    <name evidence="4" type="ORF">E7Y31_07170</name>
</gene>
<evidence type="ECO:0000313" key="5">
    <source>
        <dbReference type="Proteomes" id="UP000305282"/>
    </source>
</evidence>
<dbReference type="EMBL" id="SSXH01000116">
    <property type="protein sequence ID" value="THJ75166.1"/>
    <property type="molecule type" value="Genomic_DNA"/>
</dbReference>
<comment type="caution">
    <text evidence="4">The sequence shown here is derived from an EMBL/GenBank/DDBJ whole genome shotgun (WGS) entry which is preliminary data.</text>
</comment>
<evidence type="ECO:0000313" key="4">
    <source>
        <dbReference type="EMBL" id="THJ75166.1"/>
    </source>
</evidence>
<evidence type="ECO:0000256" key="1">
    <source>
        <dbReference type="ARBA" id="ARBA00022723"/>
    </source>
</evidence>
<proteinExistence type="predicted"/>
<feature type="region of interest" description="Disordered" evidence="3">
    <location>
        <begin position="27"/>
        <end position="55"/>
    </location>
</feature>
<dbReference type="RefSeq" id="WP_136447481.1">
    <property type="nucleotide sequence ID" value="NZ_SSXH01000116.1"/>
</dbReference>
<dbReference type="CDD" id="cd03416">
    <property type="entry name" value="CbiX_SirB_N"/>
    <property type="match status" value="1"/>
</dbReference>
<dbReference type="PANTHER" id="PTHR33542">
    <property type="entry name" value="SIROHYDROCHLORIN FERROCHELATASE, CHLOROPLASTIC"/>
    <property type="match status" value="1"/>
</dbReference>
<evidence type="ECO:0000256" key="3">
    <source>
        <dbReference type="SAM" id="MobiDB-lite"/>
    </source>
</evidence>
<dbReference type="OrthoDB" id="7345302at2"/>
<evidence type="ECO:0000256" key="2">
    <source>
        <dbReference type="ARBA" id="ARBA00023239"/>
    </source>
</evidence>
<protein>
    <submittedName>
        <fullName evidence="4">Cobalamin biosynthesis protein CbiX</fullName>
    </submittedName>
</protein>